<reference evidence="1" key="2">
    <citation type="journal article" date="2023" name="Int. J. Mol. Sci.">
        <title>De Novo Assembly and Annotation of 11 Diverse Shrub Willow (Salix) Genomes Reveals Novel Gene Organization in Sex-Linked Regions.</title>
        <authorList>
            <person name="Hyden B."/>
            <person name="Feng K."/>
            <person name="Yates T.B."/>
            <person name="Jawdy S."/>
            <person name="Cereghino C."/>
            <person name="Smart L.B."/>
            <person name="Muchero W."/>
        </authorList>
    </citation>
    <scope>NUCLEOTIDE SEQUENCE</scope>
    <source>
        <tissue evidence="1">Shoot tip</tissue>
    </source>
</reference>
<sequence>MGLYQGDSERKPQQGFYLAPFLLLKLCCPQPLEVLLGLCGNVKIGSEMVAVVIKAVVGIGLPSSGFATTWP</sequence>
<dbReference type="Proteomes" id="UP001151752">
    <property type="component" value="Chromosome 7"/>
</dbReference>
<gene>
    <name evidence="1" type="ORF">OIU74_004922</name>
</gene>
<reference evidence="1" key="1">
    <citation type="submission" date="2022-11" db="EMBL/GenBank/DDBJ databases">
        <authorList>
            <person name="Hyden B.L."/>
            <person name="Feng K."/>
            <person name="Yates T."/>
            <person name="Jawdy S."/>
            <person name="Smart L.B."/>
            <person name="Muchero W."/>
        </authorList>
    </citation>
    <scope>NUCLEOTIDE SEQUENCE</scope>
    <source>
        <tissue evidence="1">Shoot tip</tissue>
    </source>
</reference>
<evidence type="ECO:0000313" key="1">
    <source>
        <dbReference type="EMBL" id="KAJ6733063.1"/>
    </source>
</evidence>
<protein>
    <submittedName>
        <fullName evidence="1">Uncharacterized protein</fullName>
    </submittedName>
</protein>
<accession>A0A9Q0ZG18</accession>
<dbReference type="EMBL" id="JAPFFM010000011">
    <property type="protein sequence ID" value="KAJ6733063.1"/>
    <property type="molecule type" value="Genomic_DNA"/>
</dbReference>
<keyword evidence="2" id="KW-1185">Reference proteome</keyword>
<dbReference type="AlphaFoldDB" id="A0A9Q0ZG18"/>
<name>A0A9Q0ZG18_9ROSI</name>
<organism evidence="1 2">
    <name type="scientific">Salix koriyanagi</name>
    <dbReference type="NCBI Taxonomy" id="2511006"/>
    <lineage>
        <taxon>Eukaryota</taxon>
        <taxon>Viridiplantae</taxon>
        <taxon>Streptophyta</taxon>
        <taxon>Embryophyta</taxon>
        <taxon>Tracheophyta</taxon>
        <taxon>Spermatophyta</taxon>
        <taxon>Magnoliopsida</taxon>
        <taxon>eudicotyledons</taxon>
        <taxon>Gunneridae</taxon>
        <taxon>Pentapetalae</taxon>
        <taxon>rosids</taxon>
        <taxon>fabids</taxon>
        <taxon>Malpighiales</taxon>
        <taxon>Salicaceae</taxon>
        <taxon>Saliceae</taxon>
        <taxon>Salix</taxon>
    </lineage>
</organism>
<proteinExistence type="predicted"/>
<evidence type="ECO:0000313" key="2">
    <source>
        <dbReference type="Proteomes" id="UP001151752"/>
    </source>
</evidence>
<comment type="caution">
    <text evidence="1">The sequence shown here is derived from an EMBL/GenBank/DDBJ whole genome shotgun (WGS) entry which is preliminary data.</text>
</comment>